<dbReference type="InterPro" id="IPR031856">
    <property type="entry name" value="YdaS_toxin-like"/>
</dbReference>
<dbReference type="AlphaFoldDB" id="A0A2A4HVG4"/>
<proteinExistence type="predicted"/>
<evidence type="ECO:0000313" key="3">
    <source>
        <dbReference type="Proteomes" id="UP000218784"/>
    </source>
</evidence>
<dbReference type="Pfam" id="PF15943">
    <property type="entry name" value="YdaS_toxin"/>
    <property type="match status" value="1"/>
</dbReference>
<dbReference type="SUPFAM" id="SSF47413">
    <property type="entry name" value="lambda repressor-like DNA-binding domains"/>
    <property type="match status" value="1"/>
</dbReference>
<name>A0A2A4HVG4_9SPHN</name>
<feature type="region of interest" description="Disordered" evidence="1">
    <location>
        <begin position="59"/>
        <end position="79"/>
    </location>
</feature>
<dbReference type="InterPro" id="IPR010982">
    <property type="entry name" value="Lambda_DNA-bd_dom_sf"/>
</dbReference>
<keyword evidence="3" id="KW-1185">Reference proteome</keyword>
<gene>
    <name evidence="2" type="ORF">COA17_11185</name>
</gene>
<evidence type="ECO:0000256" key="1">
    <source>
        <dbReference type="SAM" id="MobiDB-lite"/>
    </source>
</evidence>
<sequence>MADALASAVRIIGGQGATARLLGVAQPSVWRWIARAKPLPAEHVLAVEAATGISRHDLRPDLYPREAPAAGATDLEPAR</sequence>
<evidence type="ECO:0000313" key="2">
    <source>
        <dbReference type="EMBL" id="PCG08882.1"/>
    </source>
</evidence>
<dbReference type="GO" id="GO:0003677">
    <property type="term" value="F:DNA binding"/>
    <property type="evidence" value="ECO:0007669"/>
    <property type="project" value="InterPro"/>
</dbReference>
<reference evidence="2 3" key="1">
    <citation type="submission" date="2017-09" db="EMBL/GenBank/DDBJ databases">
        <title>Sphingomonas ginsenosidimutans KACC 14949, whole genome shotgun sequence.</title>
        <authorList>
            <person name="Feng G."/>
            <person name="Zhu H."/>
        </authorList>
    </citation>
    <scope>NUCLEOTIDE SEQUENCE [LARGE SCALE GENOMIC DNA]</scope>
    <source>
        <strain evidence="2 3">KACC 14949</strain>
    </source>
</reference>
<comment type="caution">
    <text evidence="2">The sequence shown here is derived from an EMBL/GenBank/DDBJ whole genome shotgun (WGS) entry which is preliminary data.</text>
</comment>
<protein>
    <submittedName>
        <fullName evidence="2">Cytoplasmic chaperone TorD</fullName>
    </submittedName>
</protein>
<dbReference type="Gene3D" id="1.10.260.40">
    <property type="entry name" value="lambda repressor-like DNA-binding domains"/>
    <property type="match status" value="1"/>
</dbReference>
<dbReference type="EMBL" id="NWVD01000004">
    <property type="protein sequence ID" value="PCG08882.1"/>
    <property type="molecule type" value="Genomic_DNA"/>
</dbReference>
<dbReference type="Proteomes" id="UP000218784">
    <property type="component" value="Unassembled WGS sequence"/>
</dbReference>
<accession>A0A2A4HVG4</accession>
<organism evidence="2 3">
    <name type="scientific">Sphingomonas ginsenosidimutans</name>
    <dbReference type="NCBI Taxonomy" id="862134"/>
    <lineage>
        <taxon>Bacteria</taxon>
        <taxon>Pseudomonadati</taxon>
        <taxon>Pseudomonadota</taxon>
        <taxon>Alphaproteobacteria</taxon>
        <taxon>Sphingomonadales</taxon>
        <taxon>Sphingomonadaceae</taxon>
        <taxon>Sphingomonas</taxon>
    </lineage>
</organism>